<dbReference type="EMBL" id="FN649747">
    <property type="protein sequence ID" value="CBJ29268.1"/>
    <property type="molecule type" value="Genomic_DNA"/>
</dbReference>
<feature type="compositionally biased region" description="Gly residues" evidence="11">
    <location>
        <begin position="835"/>
        <end position="848"/>
    </location>
</feature>
<evidence type="ECO:0000259" key="13">
    <source>
        <dbReference type="PROSITE" id="PS50081"/>
    </source>
</evidence>
<comment type="catalytic activity">
    <reaction evidence="9">
        <text>L-lysyl-[protein] + acetyl-CoA = N(6)-acetyl-L-lysyl-[protein] + CoA + H(+)</text>
        <dbReference type="Rhea" id="RHEA:45948"/>
        <dbReference type="Rhea" id="RHEA-COMP:9752"/>
        <dbReference type="Rhea" id="RHEA-COMP:10731"/>
        <dbReference type="ChEBI" id="CHEBI:15378"/>
        <dbReference type="ChEBI" id="CHEBI:29969"/>
        <dbReference type="ChEBI" id="CHEBI:57287"/>
        <dbReference type="ChEBI" id="CHEBI:57288"/>
        <dbReference type="ChEBI" id="CHEBI:61930"/>
        <dbReference type="EC" id="2.3.1.48"/>
    </reaction>
</comment>
<dbReference type="GO" id="GO:0005634">
    <property type="term" value="C:nucleus"/>
    <property type="evidence" value="ECO:0007669"/>
    <property type="project" value="UniProtKB-SubCell"/>
</dbReference>
<keyword evidence="16" id="KW-1185">Reference proteome</keyword>
<evidence type="ECO:0000256" key="2">
    <source>
        <dbReference type="ARBA" id="ARBA00013184"/>
    </source>
</evidence>
<feature type="domain" description="Bromo" evidence="12">
    <location>
        <begin position="69"/>
        <end position="141"/>
    </location>
</feature>
<dbReference type="InterPro" id="IPR001487">
    <property type="entry name" value="Bromodomain"/>
</dbReference>
<evidence type="ECO:0000256" key="5">
    <source>
        <dbReference type="ARBA" id="ARBA00023015"/>
    </source>
</evidence>
<dbReference type="EC" id="2.3.1.48" evidence="2"/>
<feature type="compositionally biased region" description="Polar residues" evidence="11">
    <location>
        <begin position="246"/>
        <end position="256"/>
    </location>
</feature>
<dbReference type="PROSITE" id="PS00633">
    <property type="entry name" value="BROMODOMAIN_1"/>
    <property type="match status" value="1"/>
</dbReference>
<feature type="compositionally biased region" description="Low complexity" evidence="11">
    <location>
        <begin position="856"/>
        <end position="875"/>
    </location>
</feature>
<name>D7FK58_ECTSI</name>
<feature type="compositionally biased region" description="Gly residues" evidence="11">
    <location>
        <begin position="400"/>
        <end position="414"/>
    </location>
</feature>
<protein>
    <recommendedName>
        <fullName evidence="2">histone acetyltransferase</fullName>
        <ecNumber evidence="2">2.3.1.48</ecNumber>
    </recommendedName>
</protein>
<comment type="subcellular location">
    <subcellularLocation>
        <location evidence="1">Nucleus</location>
    </subcellularLocation>
</comment>
<dbReference type="InterPro" id="IPR002219">
    <property type="entry name" value="PKC_DAG/PE"/>
</dbReference>
<evidence type="ECO:0000259" key="12">
    <source>
        <dbReference type="PROSITE" id="PS50014"/>
    </source>
</evidence>
<dbReference type="Proteomes" id="UP000002630">
    <property type="component" value="Linkage Group LG22"/>
</dbReference>
<feature type="region of interest" description="Disordered" evidence="11">
    <location>
        <begin position="747"/>
        <end position="814"/>
    </location>
</feature>
<keyword evidence="3" id="KW-0808">Transferase</keyword>
<dbReference type="InterPro" id="IPR031162">
    <property type="entry name" value="CBP_P300_HAT"/>
</dbReference>
<evidence type="ECO:0000256" key="3">
    <source>
        <dbReference type="ARBA" id="ARBA00022679"/>
    </source>
</evidence>
<dbReference type="GO" id="GO:0045944">
    <property type="term" value="P:positive regulation of transcription by RNA polymerase II"/>
    <property type="evidence" value="ECO:0007669"/>
    <property type="project" value="TreeGrafter"/>
</dbReference>
<evidence type="ECO:0000313" key="15">
    <source>
        <dbReference type="EMBL" id="CBJ29268.1"/>
    </source>
</evidence>
<dbReference type="GO" id="GO:0003713">
    <property type="term" value="F:transcription coactivator activity"/>
    <property type="evidence" value="ECO:0007669"/>
    <property type="project" value="TreeGrafter"/>
</dbReference>
<feature type="region of interest" description="Disordered" evidence="11">
    <location>
        <begin position="832"/>
        <end position="898"/>
    </location>
</feature>
<evidence type="ECO:0000256" key="1">
    <source>
        <dbReference type="ARBA" id="ARBA00004123"/>
    </source>
</evidence>
<dbReference type="PROSITE" id="PS51727">
    <property type="entry name" value="CBP_P300_HAT"/>
    <property type="match status" value="1"/>
</dbReference>
<feature type="compositionally biased region" description="Gly residues" evidence="11">
    <location>
        <begin position="432"/>
        <end position="456"/>
    </location>
</feature>
<dbReference type="EMBL" id="FN648001">
    <property type="protein sequence ID" value="CBJ29268.1"/>
    <property type="molecule type" value="Genomic_DNA"/>
</dbReference>
<accession>D7FK58</accession>
<dbReference type="eggNOG" id="KOG1474">
    <property type="taxonomic scope" value="Eukaryota"/>
</dbReference>
<feature type="region of interest" description="Disordered" evidence="11">
    <location>
        <begin position="193"/>
        <end position="226"/>
    </location>
</feature>
<keyword evidence="4" id="KW-0156">Chromatin regulator</keyword>
<keyword evidence="7" id="KW-0804">Transcription</keyword>
<dbReference type="Gene3D" id="1.20.920.10">
    <property type="entry name" value="Bromodomain-like"/>
    <property type="match status" value="1"/>
</dbReference>
<evidence type="ECO:0000256" key="10">
    <source>
        <dbReference type="PROSITE-ProRule" id="PRU00035"/>
    </source>
</evidence>
<keyword evidence="8" id="KW-0539">Nucleus</keyword>
<evidence type="ECO:0000256" key="7">
    <source>
        <dbReference type="ARBA" id="ARBA00023163"/>
    </source>
</evidence>
<keyword evidence="5" id="KW-0805">Transcription regulation</keyword>
<dbReference type="OrthoDB" id="21449at2759"/>
<dbReference type="Pfam" id="PF00439">
    <property type="entry name" value="Bromodomain"/>
    <property type="match status" value="1"/>
</dbReference>
<feature type="domain" description="CBP/p300-type HAT" evidence="14">
    <location>
        <begin position="5"/>
        <end position="613"/>
    </location>
</feature>
<dbReference type="SUPFAM" id="SSF47370">
    <property type="entry name" value="Bromodomain"/>
    <property type="match status" value="1"/>
</dbReference>
<dbReference type="SUPFAM" id="SSF57850">
    <property type="entry name" value="RING/U-box"/>
    <property type="match status" value="1"/>
</dbReference>
<feature type="region of interest" description="Disordered" evidence="11">
    <location>
        <begin position="163"/>
        <end position="182"/>
    </location>
</feature>
<evidence type="ECO:0000256" key="8">
    <source>
        <dbReference type="ARBA" id="ARBA00023242"/>
    </source>
</evidence>
<dbReference type="InterPro" id="IPR018359">
    <property type="entry name" value="Bromodomain_CS"/>
</dbReference>
<gene>
    <name evidence="15" type="ORF">Esi_0140_0071</name>
</gene>
<proteinExistence type="predicted"/>
<feature type="region of interest" description="Disordered" evidence="11">
    <location>
        <begin position="382"/>
        <end position="489"/>
    </location>
</feature>
<evidence type="ECO:0000256" key="11">
    <source>
        <dbReference type="SAM" id="MobiDB-lite"/>
    </source>
</evidence>
<evidence type="ECO:0000313" key="16">
    <source>
        <dbReference type="Proteomes" id="UP000002630"/>
    </source>
</evidence>
<dbReference type="InterPro" id="IPR036427">
    <property type="entry name" value="Bromodomain-like_sf"/>
</dbReference>
<dbReference type="SMART" id="SM00297">
    <property type="entry name" value="BROMO"/>
    <property type="match status" value="1"/>
</dbReference>
<feature type="compositionally biased region" description="Low complexity" evidence="11">
    <location>
        <begin position="674"/>
        <end position="690"/>
    </location>
</feature>
<dbReference type="GO" id="GO:0004402">
    <property type="term" value="F:histone acetyltransferase activity"/>
    <property type="evidence" value="ECO:0007669"/>
    <property type="project" value="InterPro"/>
</dbReference>
<dbReference type="STRING" id="2880.D7FK58"/>
<dbReference type="PROSITE" id="PS50014">
    <property type="entry name" value="BROMODOMAIN_2"/>
    <property type="match status" value="1"/>
</dbReference>
<feature type="region of interest" description="Disordered" evidence="11">
    <location>
        <begin position="292"/>
        <end position="342"/>
    </location>
</feature>
<feature type="region of interest" description="Disordered" evidence="11">
    <location>
        <begin position="244"/>
        <end position="278"/>
    </location>
</feature>
<reference evidence="15 16" key="1">
    <citation type="journal article" date="2010" name="Nature">
        <title>The Ectocarpus genome and the independent evolution of multicellularity in brown algae.</title>
        <authorList>
            <person name="Cock J.M."/>
            <person name="Sterck L."/>
            <person name="Rouze P."/>
            <person name="Scornet D."/>
            <person name="Allen A.E."/>
            <person name="Amoutzias G."/>
            <person name="Anthouard V."/>
            <person name="Artiguenave F."/>
            <person name="Aury J.M."/>
            <person name="Badger J.H."/>
            <person name="Beszteri B."/>
            <person name="Billiau K."/>
            <person name="Bonnet E."/>
            <person name="Bothwell J.H."/>
            <person name="Bowler C."/>
            <person name="Boyen C."/>
            <person name="Brownlee C."/>
            <person name="Carrano C.J."/>
            <person name="Charrier B."/>
            <person name="Cho G.Y."/>
            <person name="Coelho S.M."/>
            <person name="Collen J."/>
            <person name="Corre E."/>
            <person name="Da Silva C."/>
            <person name="Delage L."/>
            <person name="Delaroque N."/>
            <person name="Dittami S.M."/>
            <person name="Doulbeau S."/>
            <person name="Elias M."/>
            <person name="Farnham G."/>
            <person name="Gachon C.M."/>
            <person name="Gschloessl B."/>
            <person name="Heesch S."/>
            <person name="Jabbari K."/>
            <person name="Jubin C."/>
            <person name="Kawai H."/>
            <person name="Kimura K."/>
            <person name="Kloareg B."/>
            <person name="Kupper F.C."/>
            <person name="Lang D."/>
            <person name="Le Bail A."/>
            <person name="Leblanc C."/>
            <person name="Lerouge P."/>
            <person name="Lohr M."/>
            <person name="Lopez P.J."/>
            <person name="Martens C."/>
            <person name="Maumus F."/>
            <person name="Michel G."/>
            <person name="Miranda-Saavedra D."/>
            <person name="Morales J."/>
            <person name="Moreau H."/>
            <person name="Motomura T."/>
            <person name="Nagasato C."/>
            <person name="Napoli C.A."/>
            <person name="Nelson D.R."/>
            <person name="Nyvall-Collen P."/>
            <person name="Peters A.F."/>
            <person name="Pommier C."/>
            <person name="Potin P."/>
            <person name="Poulain J."/>
            <person name="Quesneville H."/>
            <person name="Read B."/>
            <person name="Rensing S.A."/>
            <person name="Ritter A."/>
            <person name="Rousvoal S."/>
            <person name="Samanta M."/>
            <person name="Samson G."/>
            <person name="Schroeder D.C."/>
            <person name="Segurens B."/>
            <person name="Strittmatter M."/>
            <person name="Tonon T."/>
            <person name="Tregear J.W."/>
            <person name="Valentin K."/>
            <person name="von Dassow P."/>
            <person name="Yamagishi T."/>
            <person name="Van de Peer Y."/>
            <person name="Wincker P."/>
        </authorList>
    </citation>
    <scope>NUCLEOTIDE SEQUENCE [LARGE SCALE GENOMIC DNA]</scope>
    <source>
        <strain evidence="16">Ec32 / CCAP1310/4</strain>
    </source>
</reference>
<dbReference type="GO" id="GO:0031490">
    <property type="term" value="F:chromatin DNA binding"/>
    <property type="evidence" value="ECO:0007669"/>
    <property type="project" value="TreeGrafter"/>
</dbReference>
<dbReference type="GO" id="GO:0000123">
    <property type="term" value="C:histone acetyltransferase complex"/>
    <property type="evidence" value="ECO:0007669"/>
    <property type="project" value="TreeGrafter"/>
</dbReference>
<evidence type="ECO:0000256" key="6">
    <source>
        <dbReference type="ARBA" id="ARBA00023117"/>
    </source>
</evidence>
<feature type="compositionally biased region" description="Gly residues" evidence="11">
    <location>
        <begin position="193"/>
        <end position="202"/>
    </location>
</feature>
<dbReference type="InParanoid" id="D7FK58"/>
<dbReference type="PROSITE" id="PS50081">
    <property type="entry name" value="ZF_DAG_PE_2"/>
    <property type="match status" value="1"/>
</dbReference>
<dbReference type="eggNOG" id="KOG1778">
    <property type="taxonomic scope" value="Eukaryota"/>
</dbReference>
<keyword evidence="6 10" id="KW-0103">Bromodomain</keyword>
<dbReference type="InterPro" id="IPR013178">
    <property type="entry name" value="Histone_AcTrfase_Rtt109/CBP"/>
</dbReference>
<feature type="domain" description="Phorbol-ester/DAG-type" evidence="13">
    <location>
        <begin position="608"/>
        <end position="653"/>
    </location>
</feature>
<dbReference type="AlphaFoldDB" id="D7FK58"/>
<feature type="region of interest" description="Disordered" evidence="11">
    <location>
        <begin position="668"/>
        <end position="712"/>
    </location>
</feature>
<organism evidence="15 16">
    <name type="scientific">Ectocarpus siliculosus</name>
    <name type="common">Brown alga</name>
    <name type="synonym">Conferva siliculosa</name>
    <dbReference type="NCBI Taxonomy" id="2880"/>
    <lineage>
        <taxon>Eukaryota</taxon>
        <taxon>Sar</taxon>
        <taxon>Stramenopiles</taxon>
        <taxon>Ochrophyta</taxon>
        <taxon>PX clade</taxon>
        <taxon>Phaeophyceae</taxon>
        <taxon>Ectocarpales</taxon>
        <taxon>Ectocarpaceae</taxon>
        <taxon>Ectocarpus</taxon>
    </lineage>
</organism>
<evidence type="ECO:0000256" key="9">
    <source>
        <dbReference type="ARBA" id="ARBA00048017"/>
    </source>
</evidence>
<dbReference type="GO" id="GO:0005667">
    <property type="term" value="C:transcription regulator complex"/>
    <property type="evidence" value="ECO:0007669"/>
    <property type="project" value="TreeGrafter"/>
</dbReference>
<feature type="compositionally biased region" description="Pro residues" evidence="11">
    <location>
        <begin position="764"/>
        <end position="774"/>
    </location>
</feature>
<feature type="compositionally biased region" description="Low complexity" evidence="11">
    <location>
        <begin position="303"/>
        <end position="338"/>
    </location>
</feature>
<dbReference type="PANTHER" id="PTHR13808">
    <property type="entry name" value="CBP/P300-RELATED"/>
    <property type="match status" value="1"/>
</dbReference>
<evidence type="ECO:0000256" key="4">
    <source>
        <dbReference type="ARBA" id="ARBA00022853"/>
    </source>
</evidence>
<dbReference type="OMA" id="ANCKEGT"/>
<sequence length="898" mass="91241">MFGLWFFFNFAPSTRTKYHDQNQIPVIFEGDFWAEEAVRLARAVERRDDGQDETQSPLELCRQALEELIRHQHGAPFTAPVDPTRDRCPDYLMVIEQPMDLGTVAETLDAMKYHDAGAFVSDVRLIFDNARKYNPPKHPIHVAASKLAKTWAAHSARTTRAVGTLPPMSESSPVEVGMPATVPSCRGLSGGATCGGGGGGGSTDKSSATDAPPHSNGGERLSRSGSTAVMSVSEFYGPSGARMLQRRSSTASQLSLADSYGEGETLESASATRENREGQAALTSLISEPLSQQHVAGSNGGVAQAQPAPAAAAAARQQPSPPTAAKAAAGGSARPASSMSLPWITAPGATATAATARPLTEERMPEDQQQNQRAGLIRAMSVDSAPSPARPHARSLSFTGSGGGASDGLGGGLGQASSGSEAFGIKMNNKSGGNGSSSGRSTVGGGSGGGGGGDGGPTVHSPRLRAKSMDSGGRKGKSKRGKGPGTAVMGKADRIGRMLQSLSRAVTRISKDLLVVTLGKPDQPAKPPPARAGSGMTKEAMLAELEAWHASSGIEGTLTPDCHDPDPPISRALVDARHTFLEMCQFRHYQFDTLRRAKHSSAMVLYHLHRPESRSLNPFCSRCRRPVRFVRYHCGVCNYDLCAECDEEVGTKCEDGHPLTPYRVTFSTEDAEESPAPGTTPATGGTSLSPRRSPVRERGGGRCARHVSPAVGGSAAATAAVGGATAATTTTKPAAAAVLTPAAAPSVLPADDGGNEAGLNHLLSPPPPPPPPPTRGLRAVAGGGGGGGGGEVSHGDATATAVTRPDGSNAAAAAGGSSRVLSSAEASAATAAAHAGGGVPEPGGGVPEPGGRVEETGVAVAQGVGPAAPSVVDVGGVEGEGGQAGQKEAPATAADGGS</sequence>
<dbReference type="PANTHER" id="PTHR13808:SF1">
    <property type="entry name" value="HISTONE ACETYLTRANSFERASE"/>
    <property type="match status" value="1"/>
</dbReference>
<evidence type="ECO:0000259" key="14">
    <source>
        <dbReference type="PROSITE" id="PS51727"/>
    </source>
</evidence>
<feature type="compositionally biased region" description="Gly residues" evidence="11">
    <location>
        <begin position="781"/>
        <end position="792"/>
    </location>
</feature>
<dbReference type="PRINTS" id="PR00503">
    <property type="entry name" value="BROMODOMAIN"/>
</dbReference>